<evidence type="ECO:0000256" key="12">
    <source>
        <dbReference type="ARBA" id="ARBA00047318"/>
    </source>
</evidence>
<evidence type="ECO:0000256" key="9">
    <source>
        <dbReference type="ARBA" id="ARBA00023160"/>
    </source>
</evidence>
<feature type="domain" description="Ketosynthase family 3 (KS3)" evidence="17">
    <location>
        <begin position="2"/>
        <end position="410"/>
    </location>
</feature>
<dbReference type="GO" id="GO:0005829">
    <property type="term" value="C:cytosol"/>
    <property type="evidence" value="ECO:0007669"/>
    <property type="project" value="TreeGrafter"/>
</dbReference>
<evidence type="ECO:0000256" key="7">
    <source>
        <dbReference type="ARBA" id="ARBA00022832"/>
    </source>
</evidence>
<dbReference type="Gene3D" id="3.40.47.10">
    <property type="match status" value="1"/>
</dbReference>
<keyword evidence="7" id="KW-0276">Fatty acid metabolism</keyword>
<keyword evidence="9 14" id="KW-0275">Fatty acid biosynthesis</keyword>
<dbReference type="PIRSF" id="PIRSF000447">
    <property type="entry name" value="KAS_II"/>
    <property type="match status" value="1"/>
</dbReference>
<keyword evidence="10 14" id="KW-0012">Acyltransferase</keyword>
<dbReference type="SMART" id="SM00825">
    <property type="entry name" value="PKS_KS"/>
    <property type="match status" value="1"/>
</dbReference>
<dbReference type="PROSITE" id="PS00606">
    <property type="entry name" value="KS3_1"/>
    <property type="match status" value="1"/>
</dbReference>
<evidence type="ECO:0000313" key="19">
    <source>
        <dbReference type="Proteomes" id="UP000657177"/>
    </source>
</evidence>
<dbReference type="NCBIfam" id="TIGR03150">
    <property type="entry name" value="fabF"/>
    <property type="match status" value="1"/>
</dbReference>
<comment type="function">
    <text evidence="11 14">Involved in the type II fatty acid elongation cycle. Catalyzes the elongation of a wide range of acyl-ACP by the addition of two carbons from malonyl-ACP to an acyl acceptor. Can efficiently catalyze the conversion of palmitoleoyl-ACP (cis-hexadec-9-enoyl-ACP) to cis-vaccenoyl-ACP (cis-octadec-11-enoyl-ACP), an essential step in the thermal regulation of fatty acid composition.</text>
</comment>
<proteinExistence type="inferred from homology"/>
<comment type="catalytic activity">
    <reaction evidence="13 14">
        <text>a fatty acyl-[ACP] + malonyl-[ACP] + H(+) = a 3-oxoacyl-[ACP] + holo-[ACP] + CO2</text>
        <dbReference type="Rhea" id="RHEA:22836"/>
        <dbReference type="Rhea" id="RHEA-COMP:9623"/>
        <dbReference type="Rhea" id="RHEA-COMP:9685"/>
        <dbReference type="Rhea" id="RHEA-COMP:9916"/>
        <dbReference type="Rhea" id="RHEA-COMP:14125"/>
        <dbReference type="ChEBI" id="CHEBI:15378"/>
        <dbReference type="ChEBI" id="CHEBI:16526"/>
        <dbReference type="ChEBI" id="CHEBI:64479"/>
        <dbReference type="ChEBI" id="CHEBI:78449"/>
        <dbReference type="ChEBI" id="CHEBI:78776"/>
        <dbReference type="ChEBI" id="CHEBI:138651"/>
    </reaction>
</comment>
<keyword evidence="6 14" id="KW-0808">Transferase</keyword>
<evidence type="ECO:0000256" key="8">
    <source>
        <dbReference type="ARBA" id="ARBA00023098"/>
    </source>
</evidence>
<dbReference type="EC" id="2.3.1.179" evidence="3 14"/>
<evidence type="ECO:0000313" key="18">
    <source>
        <dbReference type="EMBL" id="MBA2132826.1"/>
    </source>
</evidence>
<dbReference type="InterPro" id="IPR020841">
    <property type="entry name" value="PKS_Beta-ketoAc_synthase_dom"/>
</dbReference>
<dbReference type="InterPro" id="IPR016039">
    <property type="entry name" value="Thiolase-like"/>
</dbReference>
<evidence type="ECO:0000259" key="17">
    <source>
        <dbReference type="PROSITE" id="PS52004"/>
    </source>
</evidence>
<dbReference type="SUPFAM" id="SSF53901">
    <property type="entry name" value="Thiolase-like"/>
    <property type="match status" value="2"/>
</dbReference>
<organism evidence="18 19">
    <name type="scientific">Capillibacterium thermochitinicola</name>
    <dbReference type="NCBI Taxonomy" id="2699427"/>
    <lineage>
        <taxon>Bacteria</taxon>
        <taxon>Bacillati</taxon>
        <taxon>Bacillota</taxon>
        <taxon>Capillibacterium</taxon>
    </lineage>
</organism>
<evidence type="ECO:0000256" key="14">
    <source>
        <dbReference type="PIRNR" id="PIRNR000447"/>
    </source>
</evidence>
<evidence type="ECO:0000256" key="13">
    <source>
        <dbReference type="ARBA" id="ARBA00047659"/>
    </source>
</evidence>
<evidence type="ECO:0000256" key="3">
    <source>
        <dbReference type="ARBA" id="ARBA00012356"/>
    </source>
</evidence>
<reference evidence="18" key="1">
    <citation type="submission" date="2020-06" db="EMBL/GenBank/DDBJ databases">
        <title>Novel chitinolytic bacterium.</title>
        <authorList>
            <person name="Ungkulpasvich U."/>
            <person name="Kosugi A."/>
            <person name="Uke A."/>
        </authorList>
    </citation>
    <scope>NUCLEOTIDE SEQUENCE</scope>
    <source>
        <strain evidence="18">UUS1-1</strain>
    </source>
</reference>
<keyword evidence="19" id="KW-1185">Reference proteome</keyword>
<protein>
    <recommendedName>
        <fullName evidence="4 14">3-oxoacyl-[acyl-carrier-protein] synthase 2</fullName>
        <ecNumber evidence="3 14">2.3.1.179</ecNumber>
    </recommendedName>
</protein>
<evidence type="ECO:0000256" key="1">
    <source>
        <dbReference type="ARBA" id="ARBA00005194"/>
    </source>
</evidence>
<dbReference type="EMBL" id="JAAKDE010000008">
    <property type="protein sequence ID" value="MBA2132826.1"/>
    <property type="molecule type" value="Genomic_DNA"/>
</dbReference>
<evidence type="ECO:0000256" key="6">
    <source>
        <dbReference type="ARBA" id="ARBA00022679"/>
    </source>
</evidence>
<evidence type="ECO:0000256" key="16">
    <source>
        <dbReference type="RuleBase" id="RU003694"/>
    </source>
</evidence>
<comment type="pathway">
    <text evidence="1 14">Lipid metabolism; fatty acid biosynthesis.</text>
</comment>
<dbReference type="PANTHER" id="PTHR11712">
    <property type="entry name" value="POLYKETIDE SYNTHASE-RELATED"/>
    <property type="match status" value="1"/>
</dbReference>
<feature type="active site" description="For beta-ketoacyl synthase activity" evidence="15">
    <location>
        <position position="163"/>
    </location>
</feature>
<comment type="catalytic activity">
    <reaction evidence="12 14">
        <text>(9Z)-hexadecenoyl-[ACP] + malonyl-[ACP] + H(+) = 3-oxo-(11Z)-octadecenoyl-[ACP] + holo-[ACP] + CO2</text>
        <dbReference type="Rhea" id="RHEA:55040"/>
        <dbReference type="Rhea" id="RHEA-COMP:9623"/>
        <dbReference type="Rhea" id="RHEA-COMP:9685"/>
        <dbReference type="Rhea" id="RHEA-COMP:10800"/>
        <dbReference type="Rhea" id="RHEA-COMP:14074"/>
        <dbReference type="ChEBI" id="CHEBI:15378"/>
        <dbReference type="ChEBI" id="CHEBI:16526"/>
        <dbReference type="ChEBI" id="CHEBI:64479"/>
        <dbReference type="ChEBI" id="CHEBI:78449"/>
        <dbReference type="ChEBI" id="CHEBI:83989"/>
        <dbReference type="ChEBI" id="CHEBI:138538"/>
        <dbReference type="EC" id="2.3.1.179"/>
    </reaction>
</comment>
<keyword evidence="8" id="KW-0443">Lipid metabolism</keyword>
<gene>
    <name evidence="18" type="primary">fabF</name>
    <name evidence="18" type="ORF">G5B42_04610</name>
</gene>
<dbReference type="RefSeq" id="WP_181339277.1">
    <property type="nucleotide sequence ID" value="NZ_JAAKDE010000008.1"/>
</dbReference>
<sequence>MSRRVVVTGLGVISALGLDVDTFWTNIVNGKSGVSLVESFDTSEFQTKIAAEVKDFNPTDHFEKKDARHMDRFTQFAVVAARQALSDSQLKITEDNAHQVGVVIGSGIGGLKTLEEQTRRLFEHGPRRVSPFFIPMIIADMASGYVSIFTGAQGPNLAAVTACASAAHAIGEAFRLIQYGDAEVMIAGGAEAAITPLGLAGFNAAGALSTNNEHPEQASRPFDAKRDGFVMGEGAGVLILEELNHALARGAKIYGEIKGYGLSGDAYHITAPHPEGKGALKAMAMAMKDAGWELETVDYINAHGTSTLQNDLLETKAIKQLFGEKAYQLAVSSTKSMTGHLLGAAAGIEAIICLLAIRDGIIPPTINYEYPDPDCDLDYVPNQARRQPIKRVLSNSFGFGGHNATLAFAKYEE</sequence>
<evidence type="ECO:0000256" key="10">
    <source>
        <dbReference type="ARBA" id="ARBA00023315"/>
    </source>
</evidence>
<dbReference type="InterPro" id="IPR014030">
    <property type="entry name" value="Ketoacyl_synth_N"/>
</dbReference>
<evidence type="ECO:0000256" key="2">
    <source>
        <dbReference type="ARBA" id="ARBA00008467"/>
    </source>
</evidence>
<evidence type="ECO:0000256" key="4">
    <source>
        <dbReference type="ARBA" id="ARBA00014657"/>
    </source>
</evidence>
<dbReference type="FunFam" id="3.40.47.10:FF:000009">
    <property type="entry name" value="3-oxoacyl-[acyl-carrier-protein] synthase 2"/>
    <property type="match status" value="1"/>
</dbReference>
<dbReference type="Pfam" id="PF02801">
    <property type="entry name" value="Ketoacyl-synt_C"/>
    <property type="match status" value="1"/>
</dbReference>
<comment type="similarity">
    <text evidence="2 14 16">Belongs to the thiolase-like superfamily. Beta-ketoacyl-ACP synthases family.</text>
</comment>
<dbReference type="NCBIfam" id="NF004970">
    <property type="entry name" value="PRK06333.1"/>
    <property type="match status" value="1"/>
</dbReference>
<dbReference type="PANTHER" id="PTHR11712:SF336">
    <property type="entry name" value="3-OXOACYL-[ACYL-CARRIER-PROTEIN] SYNTHASE, MITOCHONDRIAL"/>
    <property type="match status" value="1"/>
</dbReference>
<dbReference type="Proteomes" id="UP000657177">
    <property type="component" value="Unassembled WGS sequence"/>
</dbReference>
<dbReference type="InterPro" id="IPR000794">
    <property type="entry name" value="Beta-ketoacyl_synthase"/>
</dbReference>
<evidence type="ECO:0000256" key="15">
    <source>
        <dbReference type="PIRSR" id="PIRSR000447-1"/>
    </source>
</evidence>
<dbReference type="PROSITE" id="PS52004">
    <property type="entry name" value="KS3_2"/>
    <property type="match status" value="1"/>
</dbReference>
<name>A0A8J6LIN3_9FIRM</name>
<dbReference type="InterPro" id="IPR017568">
    <property type="entry name" value="3-oxoacyl-ACP_synth-2"/>
</dbReference>
<dbReference type="UniPathway" id="UPA00094"/>
<accession>A0A8J6LIN3</accession>
<dbReference type="GO" id="GO:0006633">
    <property type="term" value="P:fatty acid biosynthetic process"/>
    <property type="evidence" value="ECO:0007669"/>
    <property type="project" value="UniProtKB-UniRule"/>
</dbReference>
<evidence type="ECO:0000256" key="5">
    <source>
        <dbReference type="ARBA" id="ARBA00022516"/>
    </source>
</evidence>
<keyword evidence="5 14" id="KW-0444">Lipid biosynthesis</keyword>
<dbReference type="Pfam" id="PF00109">
    <property type="entry name" value="ketoacyl-synt"/>
    <property type="match status" value="1"/>
</dbReference>
<dbReference type="GO" id="GO:0004315">
    <property type="term" value="F:3-oxoacyl-[acyl-carrier-protein] synthase activity"/>
    <property type="evidence" value="ECO:0007669"/>
    <property type="project" value="UniProtKB-UniRule"/>
</dbReference>
<dbReference type="InterPro" id="IPR018201">
    <property type="entry name" value="Ketoacyl_synth_AS"/>
</dbReference>
<dbReference type="NCBIfam" id="NF005589">
    <property type="entry name" value="PRK07314.1"/>
    <property type="match status" value="1"/>
</dbReference>
<evidence type="ECO:0000256" key="11">
    <source>
        <dbReference type="ARBA" id="ARBA00024006"/>
    </source>
</evidence>
<dbReference type="CDD" id="cd00834">
    <property type="entry name" value="KAS_I_II"/>
    <property type="match status" value="1"/>
</dbReference>
<dbReference type="InterPro" id="IPR014031">
    <property type="entry name" value="Ketoacyl_synth_C"/>
</dbReference>
<comment type="caution">
    <text evidence="18">The sequence shown here is derived from an EMBL/GenBank/DDBJ whole genome shotgun (WGS) entry which is preliminary data.</text>
</comment>
<dbReference type="AlphaFoldDB" id="A0A8J6LIN3"/>